<dbReference type="EMBL" id="AUSU01001513">
    <property type="protein sequence ID" value="EPS70839.1"/>
    <property type="molecule type" value="Genomic_DNA"/>
</dbReference>
<reference evidence="1 2" key="1">
    <citation type="journal article" date="2013" name="BMC Genomics">
        <title>The miniature genome of a carnivorous plant Genlisea aurea contains a low number of genes and short non-coding sequences.</title>
        <authorList>
            <person name="Leushkin E.V."/>
            <person name="Sutormin R.A."/>
            <person name="Nabieva E.R."/>
            <person name="Penin A.A."/>
            <person name="Kondrashov A.S."/>
            <person name="Logacheva M.D."/>
        </authorList>
    </citation>
    <scope>NUCLEOTIDE SEQUENCE [LARGE SCALE GENOMIC DNA]</scope>
</reference>
<feature type="non-terminal residue" evidence="1">
    <location>
        <position position="1"/>
    </location>
</feature>
<name>S8CU13_9LAMI</name>
<dbReference type="PANTHER" id="PTHR36713:SF1">
    <property type="entry name" value="OS09G0344700 PROTEIN"/>
    <property type="match status" value="1"/>
</dbReference>
<dbReference type="Proteomes" id="UP000015453">
    <property type="component" value="Unassembled WGS sequence"/>
</dbReference>
<dbReference type="PANTHER" id="PTHR36713">
    <property type="entry name" value="OS09G0344700 PROTEIN"/>
    <property type="match status" value="1"/>
</dbReference>
<proteinExistence type="predicted"/>
<dbReference type="AlphaFoldDB" id="S8CU13"/>
<sequence>DAESFFRQLKPPRLEDAGLEDCALPPELIREAFLKAAAAVEPAVASTVDEGSQGVCVEDP</sequence>
<accession>S8CU13</accession>
<feature type="non-terminal residue" evidence="1">
    <location>
        <position position="60"/>
    </location>
</feature>
<keyword evidence="2" id="KW-1185">Reference proteome</keyword>
<organism evidence="1 2">
    <name type="scientific">Genlisea aurea</name>
    <dbReference type="NCBI Taxonomy" id="192259"/>
    <lineage>
        <taxon>Eukaryota</taxon>
        <taxon>Viridiplantae</taxon>
        <taxon>Streptophyta</taxon>
        <taxon>Embryophyta</taxon>
        <taxon>Tracheophyta</taxon>
        <taxon>Spermatophyta</taxon>
        <taxon>Magnoliopsida</taxon>
        <taxon>eudicotyledons</taxon>
        <taxon>Gunneridae</taxon>
        <taxon>Pentapetalae</taxon>
        <taxon>asterids</taxon>
        <taxon>lamiids</taxon>
        <taxon>Lamiales</taxon>
        <taxon>Lentibulariaceae</taxon>
        <taxon>Genlisea</taxon>
    </lineage>
</organism>
<evidence type="ECO:0000313" key="1">
    <source>
        <dbReference type="EMBL" id="EPS70839.1"/>
    </source>
</evidence>
<dbReference type="OrthoDB" id="773986at2759"/>
<comment type="caution">
    <text evidence="1">The sequence shown here is derived from an EMBL/GenBank/DDBJ whole genome shotgun (WGS) entry which is preliminary data.</text>
</comment>
<gene>
    <name evidence="1" type="ORF">M569_03922</name>
</gene>
<protein>
    <submittedName>
        <fullName evidence="1">Uncharacterized protein</fullName>
    </submittedName>
</protein>
<evidence type="ECO:0000313" key="2">
    <source>
        <dbReference type="Proteomes" id="UP000015453"/>
    </source>
</evidence>